<sequence>MKFSYAQKLSFYKDIQPIIHSKCTPCHRPGEAAPFSLITYEDVSKRSAFVKKVISSNYMPPWKADDHYASFVNNRSLTDAEKAAIIAWIDQGAPAGKTNAAAERRLLALSQEGTSYGRKPDLQLKMKYAYKLKGDRKERFVVFKIPFELAEAANVEAIEFTSNNKKLIHHANFAIHPVEDPAIDLYKTVDSVDMNTSAYSYDQWLPYKKEMTYYGGWIPGTSYESYPQDMGWVMPKRGVVLLTVHFSPVGKNDESINGVNFFFKKTPISRKVKVISLGSGGIGEEDISPPLLLFANQVQTHSLRIANQREDITLLYAWPHMHYLGKEFTAFATRDADTIPLVHIPAWDFRWQEIYKYRKPPILKQGDIVNVIGVFDNTENNPFNPNSPPKFVESMGDMRSDQEMLTLLLVYVTYQPGDEELQYETR</sequence>
<dbReference type="SUPFAM" id="SSF49742">
    <property type="entry name" value="PHM/PNGase F"/>
    <property type="match status" value="2"/>
</dbReference>
<gene>
    <name evidence="2" type="ORF">KK078_17575</name>
</gene>
<evidence type="ECO:0000313" key="3">
    <source>
        <dbReference type="Proteomes" id="UP001319180"/>
    </source>
</evidence>
<dbReference type="InterPro" id="IPR036939">
    <property type="entry name" value="Cu2_ascorb_mOase_N_sf"/>
</dbReference>
<organism evidence="2 3">
    <name type="scientific">Dawidia soli</name>
    <dbReference type="NCBI Taxonomy" id="2782352"/>
    <lineage>
        <taxon>Bacteria</taxon>
        <taxon>Pseudomonadati</taxon>
        <taxon>Bacteroidota</taxon>
        <taxon>Cytophagia</taxon>
        <taxon>Cytophagales</taxon>
        <taxon>Chryseotaleaceae</taxon>
        <taxon>Dawidia</taxon>
    </lineage>
</organism>
<dbReference type="Gene3D" id="2.60.120.230">
    <property type="match status" value="1"/>
</dbReference>
<dbReference type="Proteomes" id="UP001319180">
    <property type="component" value="Unassembled WGS sequence"/>
</dbReference>
<name>A0AAP2GIJ2_9BACT</name>
<comment type="caution">
    <text evidence="2">The sequence shown here is derived from an EMBL/GenBank/DDBJ whole genome shotgun (WGS) entry which is preliminary data.</text>
</comment>
<proteinExistence type="predicted"/>
<protein>
    <submittedName>
        <fullName evidence="2">Cytochrome c</fullName>
    </submittedName>
</protein>
<dbReference type="GO" id="GO:0016715">
    <property type="term" value="F:oxidoreductase activity, acting on paired donors, with incorporation or reduction of molecular oxygen, reduced ascorbate as one donor, and incorporation of one atom of oxygen"/>
    <property type="evidence" value="ECO:0007669"/>
    <property type="project" value="InterPro"/>
</dbReference>
<dbReference type="Gene3D" id="2.60.120.310">
    <property type="entry name" value="Copper type II, ascorbate-dependent monooxygenase, N-terminal domain"/>
    <property type="match status" value="1"/>
</dbReference>
<keyword evidence="1" id="KW-1015">Disulfide bond</keyword>
<keyword evidence="3" id="KW-1185">Reference proteome</keyword>
<dbReference type="AlphaFoldDB" id="A0AAP2GIJ2"/>
<evidence type="ECO:0000313" key="2">
    <source>
        <dbReference type="EMBL" id="MBT1688386.1"/>
    </source>
</evidence>
<dbReference type="GO" id="GO:0005507">
    <property type="term" value="F:copper ion binding"/>
    <property type="evidence" value="ECO:0007669"/>
    <property type="project" value="InterPro"/>
</dbReference>
<dbReference type="RefSeq" id="WP_254091612.1">
    <property type="nucleotide sequence ID" value="NZ_JAHESC010000025.1"/>
</dbReference>
<reference evidence="2 3" key="1">
    <citation type="submission" date="2021-05" db="EMBL/GenBank/DDBJ databases">
        <title>A Polyphasic approach of four new species of the genus Ohtaekwangia: Ohtaekwangia histidinii sp. nov., Ohtaekwangia cretensis sp. nov., Ohtaekwangia indiensis sp. nov., Ohtaekwangia reichenbachii sp. nov. from diverse environment.</title>
        <authorList>
            <person name="Octaviana S."/>
        </authorList>
    </citation>
    <scope>NUCLEOTIDE SEQUENCE [LARGE SCALE GENOMIC DNA]</scope>
    <source>
        <strain evidence="2 3">PWU37</strain>
    </source>
</reference>
<accession>A0AAP2GIJ2</accession>
<dbReference type="InterPro" id="IPR014784">
    <property type="entry name" value="Cu2_ascorb_mOase-like_C"/>
</dbReference>
<dbReference type="EMBL" id="JAHESC010000025">
    <property type="protein sequence ID" value="MBT1688386.1"/>
    <property type="molecule type" value="Genomic_DNA"/>
</dbReference>
<evidence type="ECO:0000256" key="1">
    <source>
        <dbReference type="ARBA" id="ARBA00023157"/>
    </source>
</evidence>
<dbReference type="InterPro" id="IPR008977">
    <property type="entry name" value="PHM/PNGase_F_dom_sf"/>
</dbReference>